<dbReference type="NCBIfam" id="TIGR03016">
    <property type="entry name" value="pepcterm_hypo_1"/>
    <property type="match status" value="1"/>
</dbReference>
<evidence type="ECO:0000313" key="2">
    <source>
        <dbReference type="Proteomes" id="UP000294829"/>
    </source>
</evidence>
<accession>A0A4R5W148</accession>
<dbReference type="EMBL" id="SMYL01000005">
    <property type="protein sequence ID" value="TDK65682.1"/>
    <property type="molecule type" value="Genomic_DNA"/>
</dbReference>
<gene>
    <name evidence="1" type="ORF">E2I14_12155</name>
</gene>
<evidence type="ECO:0000313" key="1">
    <source>
        <dbReference type="EMBL" id="TDK65682.1"/>
    </source>
</evidence>
<dbReference type="InterPro" id="IPR017467">
    <property type="entry name" value="CHP03016_PEP-CTERM"/>
</dbReference>
<proteinExistence type="predicted"/>
<organism evidence="1 2">
    <name type="scientific">Sapientia aquatica</name>
    <dbReference type="NCBI Taxonomy" id="1549640"/>
    <lineage>
        <taxon>Bacteria</taxon>
        <taxon>Pseudomonadati</taxon>
        <taxon>Pseudomonadota</taxon>
        <taxon>Betaproteobacteria</taxon>
        <taxon>Burkholderiales</taxon>
        <taxon>Oxalobacteraceae</taxon>
        <taxon>Sapientia</taxon>
    </lineage>
</organism>
<dbReference type="RefSeq" id="WP_133328822.1">
    <property type="nucleotide sequence ID" value="NZ_SMYL01000005.1"/>
</dbReference>
<keyword evidence="2" id="KW-1185">Reference proteome</keyword>
<reference evidence="1 2" key="1">
    <citation type="submission" date="2019-03" db="EMBL/GenBank/DDBJ databases">
        <title>Sapientia aquatica gen. nov., sp. nov., isolated from a crater lake.</title>
        <authorList>
            <person name="Felfoldi T."/>
            <person name="Szabo A."/>
            <person name="Toth E."/>
            <person name="Schumann P."/>
            <person name="Keki Z."/>
            <person name="Marialigeti K."/>
            <person name="Mathe I."/>
        </authorList>
    </citation>
    <scope>NUCLEOTIDE SEQUENCE [LARGE SCALE GENOMIC DNA]</scope>
    <source>
        <strain evidence="1 2">SA-152</strain>
    </source>
</reference>
<name>A0A4R5W148_9BURK</name>
<dbReference type="OrthoDB" id="8522878at2"/>
<sequence>MVTTMVKNATVRNHPRKPCQSDLVGIIGIPLMLALSSNVWSDELTVSPSIVTKETYNDNVFLSQPGFTTSSWITELTPQLVIKASEPSFKLNFNYELQNLHYAGDAHAERTNQMLDLNSTSSFVKNLLYLDASAAINQQNSTPFAGITNSNATLSANRLELRTYSVAPYLKTNFAQEATGELRFSRDSVNTSLGSLYNSNANTVKANLKSGPSFATVDWNVQYLNEKILYEAEPAVTLQNGSFGSGYHFSSEFAINGSVGYEKNNYPTTNGTAPQGNTWSAGFTWTPTDRTSLSVTGTKHYYGDTYTVAASERTFASVWSLGYNEGLITSRDQFLIPATTNTSDFLNSLWQSSITNPEQRQQAIDAFIHSTGLPNTLTTPVNTVTNQVFLQKSLQASVAVTGAQNTVIFSLFDITRDEESLNTAANSTTNLGLLSNTKQTGGNILWTLNFSPRTSAVFMDGYNKAKSASNGITYTNNNFTTTLNHQLDPKLRVSLEFQHLNNSANFNTGNFRDNLVSFTLLFSL</sequence>
<dbReference type="AlphaFoldDB" id="A0A4R5W148"/>
<protein>
    <submittedName>
        <fullName evidence="1">TIGR03016 family PEP-CTERM system-associated outer membrane protein</fullName>
    </submittedName>
</protein>
<dbReference type="Proteomes" id="UP000294829">
    <property type="component" value="Unassembled WGS sequence"/>
</dbReference>
<comment type="caution">
    <text evidence="1">The sequence shown here is derived from an EMBL/GenBank/DDBJ whole genome shotgun (WGS) entry which is preliminary data.</text>
</comment>